<dbReference type="EMBL" id="LAZR01030129">
    <property type="protein sequence ID" value="KKL57545.1"/>
    <property type="molecule type" value="Genomic_DNA"/>
</dbReference>
<feature type="transmembrane region" description="Helical" evidence="1">
    <location>
        <begin position="56"/>
        <end position="77"/>
    </location>
</feature>
<dbReference type="InterPro" id="IPR045584">
    <property type="entry name" value="Pilin-like"/>
</dbReference>
<dbReference type="AlphaFoldDB" id="A0A0F9FJU4"/>
<gene>
    <name evidence="2" type="ORF">LCGC14_2234340</name>
</gene>
<keyword evidence="1" id="KW-0472">Membrane</keyword>
<reference evidence="2" key="1">
    <citation type="journal article" date="2015" name="Nature">
        <title>Complex archaea that bridge the gap between prokaryotes and eukaryotes.</title>
        <authorList>
            <person name="Spang A."/>
            <person name="Saw J.H."/>
            <person name="Jorgensen S.L."/>
            <person name="Zaremba-Niedzwiedzka K."/>
            <person name="Martijn J."/>
            <person name="Lind A.E."/>
            <person name="van Eijk R."/>
            <person name="Schleper C."/>
            <person name="Guy L."/>
            <person name="Ettema T.J."/>
        </authorList>
    </citation>
    <scope>NUCLEOTIDE SEQUENCE</scope>
</reference>
<comment type="caution">
    <text evidence="2">The sequence shown here is derived from an EMBL/GenBank/DDBJ whole genome shotgun (WGS) entry which is preliminary data.</text>
</comment>
<dbReference type="Gene3D" id="3.30.700.10">
    <property type="entry name" value="Glycoprotein, Type 4 Pilin"/>
    <property type="match status" value="1"/>
</dbReference>
<dbReference type="PANTHER" id="PTHR30093:SF2">
    <property type="entry name" value="TYPE II SECRETION SYSTEM PROTEIN H"/>
    <property type="match status" value="1"/>
</dbReference>
<dbReference type="PANTHER" id="PTHR30093">
    <property type="entry name" value="GENERAL SECRETION PATHWAY PROTEIN G"/>
    <property type="match status" value="1"/>
</dbReference>
<keyword evidence="1" id="KW-1133">Transmembrane helix</keyword>
<accession>A0A0F9FJU4</accession>
<name>A0A0F9FJU4_9ZZZZ</name>
<organism evidence="2">
    <name type="scientific">marine sediment metagenome</name>
    <dbReference type="NCBI Taxonomy" id="412755"/>
    <lineage>
        <taxon>unclassified sequences</taxon>
        <taxon>metagenomes</taxon>
        <taxon>ecological metagenomes</taxon>
    </lineage>
</organism>
<proteinExistence type="predicted"/>
<evidence type="ECO:0000256" key="1">
    <source>
        <dbReference type="SAM" id="Phobius"/>
    </source>
</evidence>
<sequence>MKTHRTGMEFRARSRRRGLPTGQAGFTLIELPFDKLPSGLSLRVEDRVVRKRKSKAFTLIELLVVIAIISLLVSILLPSLNKAKELAKSVQCKVNLRNLSLAFFFYAEDTDSLRLPWFYSGYHDGRWYTNLLVDGGYVEDTGWESEGWGMIITGLWRCPMAEQFQWSGGYGVLCNFYTDHTMFPWNTSQSNYPGQRLDKLTRPSELWLIGDAESNPRYAYGAMATYWLECPEPECYPWETARCVAAPRHNGRSNFVTMGGHVESWSYDDLLNNRSDVFGHYQK</sequence>
<evidence type="ECO:0000313" key="2">
    <source>
        <dbReference type="EMBL" id="KKL57545.1"/>
    </source>
</evidence>
<dbReference type="SUPFAM" id="SSF54523">
    <property type="entry name" value="Pili subunits"/>
    <property type="match status" value="1"/>
</dbReference>
<dbReference type="NCBIfam" id="TIGR02532">
    <property type="entry name" value="IV_pilin_GFxxxE"/>
    <property type="match status" value="1"/>
</dbReference>
<dbReference type="Pfam" id="PF07963">
    <property type="entry name" value="N_methyl"/>
    <property type="match status" value="1"/>
</dbReference>
<keyword evidence="1" id="KW-0812">Transmembrane</keyword>
<dbReference type="InterPro" id="IPR012902">
    <property type="entry name" value="N_methyl_site"/>
</dbReference>
<evidence type="ECO:0008006" key="3">
    <source>
        <dbReference type="Google" id="ProtNLM"/>
    </source>
</evidence>
<protein>
    <recommendedName>
        <fullName evidence="3">Type II secretion system protein GspG C-terminal domain-containing protein</fullName>
    </recommendedName>
</protein>